<dbReference type="RefSeq" id="WP_148069137.1">
    <property type="nucleotide sequence ID" value="NZ_VRZA01000005.1"/>
</dbReference>
<dbReference type="SUPFAM" id="SSF55785">
    <property type="entry name" value="PYP-like sensor domain (PAS domain)"/>
    <property type="match status" value="1"/>
</dbReference>
<reference evidence="2 3" key="1">
    <citation type="submission" date="2019-08" db="EMBL/GenBank/DDBJ databases">
        <title>Parahaliea maris sp. nov., isolated from the surface seawater.</title>
        <authorList>
            <person name="Liu Y."/>
        </authorList>
    </citation>
    <scope>NUCLEOTIDE SEQUENCE [LARGE SCALE GENOMIC DNA]</scope>
    <source>
        <strain evidence="2 3">HSLHS9</strain>
    </source>
</reference>
<dbReference type="AlphaFoldDB" id="A0A5C8ZWP7"/>
<gene>
    <name evidence="2" type="ORF">FV139_14280</name>
</gene>
<feature type="domain" description="HTH luxR-type" evidence="1">
    <location>
        <begin position="307"/>
        <end position="364"/>
    </location>
</feature>
<dbReference type="InterPro" id="IPR036388">
    <property type="entry name" value="WH-like_DNA-bd_sf"/>
</dbReference>
<dbReference type="Gene3D" id="1.10.10.10">
    <property type="entry name" value="Winged helix-like DNA-binding domain superfamily/Winged helix DNA-binding domain"/>
    <property type="match status" value="1"/>
</dbReference>
<dbReference type="InterPro" id="IPR000792">
    <property type="entry name" value="Tscrpt_reg_LuxR_C"/>
</dbReference>
<keyword evidence="3" id="KW-1185">Reference proteome</keyword>
<evidence type="ECO:0000313" key="3">
    <source>
        <dbReference type="Proteomes" id="UP000321039"/>
    </source>
</evidence>
<dbReference type="Pfam" id="PF08448">
    <property type="entry name" value="PAS_4"/>
    <property type="match status" value="1"/>
</dbReference>
<sequence length="377" mass="41472">MTTSFIERLLPDFYRCAEQPGNWQLVLDQVRDELQVGSVVVQKFRVDGNRLQQQWVLRDSHSMEHAESHDCLVNNEENPRLQLDESRLPLQDVAVIQGDQGFGRMRQAEFRALDERLALLGLARPIILGIRYSNDSSLSMLLHPRCDGSQTVDNRHGQFLQQLAPHLKQSVSLYEKLSQLQQTNDTLSQCLDRCNAGVAVLGASGEVRWLNGSAREVLQRSRHLSLANGRLRCADPDDANRLAELVAAAASGESAGERFVGAVGPGWDRPVQLLAVPVLAASGPCVALYLSDDALRSELSPEEVVQLYGLTPAEARLAIALCEGATVNEYAEGRGVAVGTVRIQLKSIFSKLGLNRQPELVRLIGSSITTRTRSFSS</sequence>
<accession>A0A5C8ZWP7</accession>
<dbReference type="InterPro" id="IPR016032">
    <property type="entry name" value="Sig_transdc_resp-reg_C-effctor"/>
</dbReference>
<dbReference type="EMBL" id="VRZA01000005">
    <property type="protein sequence ID" value="TXS91897.1"/>
    <property type="molecule type" value="Genomic_DNA"/>
</dbReference>
<dbReference type="InterPro" id="IPR035965">
    <property type="entry name" value="PAS-like_dom_sf"/>
</dbReference>
<protein>
    <submittedName>
        <fullName evidence="2">PAS domain-containing protein</fullName>
    </submittedName>
</protein>
<comment type="caution">
    <text evidence="2">The sequence shown here is derived from an EMBL/GenBank/DDBJ whole genome shotgun (WGS) entry which is preliminary data.</text>
</comment>
<dbReference type="SUPFAM" id="SSF46894">
    <property type="entry name" value="C-terminal effector domain of the bipartite response regulators"/>
    <property type="match status" value="1"/>
</dbReference>
<dbReference type="InterPro" id="IPR013656">
    <property type="entry name" value="PAS_4"/>
</dbReference>
<evidence type="ECO:0000313" key="2">
    <source>
        <dbReference type="EMBL" id="TXS91897.1"/>
    </source>
</evidence>
<organism evidence="2 3">
    <name type="scientific">Parahaliea maris</name>
    <dbReference type="NCBI Taxonomy" id="2716870"/>
    <lineage>
        <taxon>Bacteria</taxon>
        <taxon>Pseudomonadati</taxon>
        <taxon>Pseudomonadota</taxon>
        <taxon>Gammaproteobacteria</taxon>
        <taxon>Cellvibrionales</taxon>
        <taxon>Halieaceae</taxon>
        <taxon>Parahaliea</taxon>
    </lineage>
</organism>
<dbReference type="SMART" id="SM00421">
    <property type="entry name" value="HTH_LUXR"/>
    <property type="match status" value="1"/>
</dbReference>
<dbReference type="Proteomes" id="UP000321039">
    <property type="component" value="Unassembled WGS sequence"/>
</dbReference>
<proteinExistence type="predicted"/>
<dbReference type="GO" id="GO:0006355">
    <property type="term" value="P:regulation of DNA-templated transcription"/>
    <property type="evidence" value="ECO:0007669"/>
    <property type="project" value="InterPro"/>
</dbReference>
<evidence type="ECO:0000259" key="1">
    <source>
        <dbReference type="SMART" id="SM00421"/>
    </source>
</evidence>
<dbReference type="GO" id="GO:0003677">
    <property type="term" value="F:DNA binding"/>
    <property type="evidence" value="ECO:0007669"/>
    <property type="project" value="InterPro"/>
</dbReference>
<name>A0A5C8ZWP7_9GAMM</name>